<name>A0A319CUS1_9EURO</name>
<feature type="domain" description="Rhodanese" evidence="3">
    <location>
        <begin position="202"/>
        <end position="335"/>
    </location>
</feature>
<dbReference type="VEuPathDB" id="FungiDB:BO71DRAFT_466632"/>
<dbReference type="PANTHER" id="PTHR11364:SF27">
    <property type="entry name" value="SULFURTRANSFERASE"/>
    <property type="match status" value="1"/>
</dbReference>
<feature type="domain" description="Rhodanese" evidence="3">
    <location>
        <begin position="53"/>
        <end position="148"/>
    </location>
</feature>
<dbReference type="GO" id="GO:0004792">
    <property type="term" value="F:thiosulfate-cyanide sulfurtransferase activity"/>
    <property type="evidence" value="ECO:0007669"/>
    <property type="project" value="TreeGrafter"/>
</dbReference>
<dbReference type="OrthoDB" id="270167at2759"/>
<dbReference type="Proteomes" id="UP000247810">
    <property type="component" value="Unassembled WGS sequence"/>
</dbReference>
<dbReference type="EMBL" id="KZ826058">
    <property type="protein sequence ID" value="PYH88914.1"/>
    <property type="molecule type" value="Genomic_DNA"/>
</dbReference>
<evidence type="ECO:0000259" key="3">
    <source>
        <dbReference type="PROSITE" id="PS50206"/>
    </source>
</evidence>
<keyword evidence="2" id="KW-0677">Repeat</keyword>
<keyword evidence="1" id="KW-0808">Transferase</keyword>
<organism evidence="4 5">
    <name type="scientific">Aspergillus ellipticus CBS 707.79</name>
    <dbReference type="NCBI Taxonomy" id="1448320"/>
    <lineage>
        <taxon>Eukaryota</taxon>
        <taxon>Fungi</taxon>
        <taxon>Dikarya</taxon>
        <taxon>Ascomycota</taxon>
        <taxon>Pezizomycotina</taxon>
        <taxon>Eurotiomycetes</taxon>
        <taxon>Eurotiomycetidae</taxon>
        <taxon>Eurotiales</taxon>
        <taxon>Aspergillaceae</taxon>
        <taxon>Aspergillus</taxon>
        <taxon>Aspergillus subgen. Circumdati</taxon>
    </lineage>
</organism>
<dbReference type="GO" id="GO:0005739">
    <property type="term" value="C:mitochondrion"/>
    <property type="evidence" value="ECO:0007669"/>
    <property type="project" value="TreeGrafter"/>
</dbReference>
<dbReference type="STRING" id="1448320.A0A319CUS1"/>
<dbReference type="SMART" id="SM00450">
    <property type="entry name" value="RHOD"/>
    <property type="match status" value="2"/>
</dbReference>
<evidence type="ECO:0000256" key="1">
    <source>
        <dbReference type="ARBA" id="ARBA00022679"/>
    </source>
</evidence>
<dbReference type="AlphaFoldDB" id="A0A319CUS1"/>
<sequence>MTTTTTTSTMNAFTTPVINPSEYHHATTTTTSSPNSPRIIPLAAYLPALHASFSAAHLPHSRFLDMTQTRDLTSPYPSMLPPAPLFHKTLSSLAIRPTDTLVLYDATDIGTYHAPRLAFMCRFFGHRGGVHVLNNFREYVGQGYPISSGEICLIDVDVDLGKGVKSTSEKREGGYTLPNKDEGGPYNRVIGFSEMRDIVLRKDRRVKIVDSRVPALFHGSPGVSRDEMLKRGGHMCGAVNVPLAAVLEPVSGAVLSKVQLRDVLSAVGVIGAGPFGEGEIKEEGEGEREWVFTCNSGVTAAALDLVFEIVGVKGRRRVYDGSWGEWGRRVDEGDGDGLVVFG</sequence>
<protein>
    <recommendedName>
        <fullName evidence="3">Rhodanese domain-containing protein</fullName>
    </recommendedName>
</protein>
<evidence type="ECO:0000313" key="5">
    <source>
        <dbReference type="Proteomes" id="UP000247810"/>
    </source>
</evidence>
<dbReference type="InterPro" id="IPR045078">
    <property type="entry name" value="TST/MPST-like"/>
</dbReference>
<dbReference type="SUPFAM" id="SSF52821">
    <property type="entry name" value="Rhodanese/Cell cycle control phosphatase"/>
    <property type="match status" value="2"/>
</dbReference>
<proteinExistence type="predicted"/>
<evidence type="ECO:0000313" key="4">
    <source>
        <dbReference type="EMBL" id="PYH88914.1"/>
    </source>
</evidence>
<accession>A0A319CUS1</accession>
<dbReference type="Gene3D" id="3.40.250.10">
    <property type="entry name" value="Rhodanese-like domain"/>
    <property type="match status" value="2"/>
</dbReference>
<gene>
    <name evidence="4" type="ORF">BO71DRAFT_466632</name>
</gene>
<dbReference type="PROSITE" id="PS50206">
    <property type="entry name" value="RHODANESE_3"/>
    <property type="match status" value="2"/>
</dbReference>
<dbReference type="PANTHER" id="PTHR11364">
    <property type="entry name" value="THIOSULFATE SULFERTANSFERASE"/>
    <property type="match status" value="1"/>
</dbReference>
<keyword evidence="5" id="KW-1185">Reference proteome</keyword>
<dbReference type="InterPro" id="IPR036873">
    <property type="entry name" value="Rhodanese-like_dom_sf"/>
</dbReference>
<dbReference type="InterPro" id="IPR001763">
    <property type="entry name" value="Rhodanese-like_dom"/>
</dbReference>
<evidence type="ECO:0000256" key="2">
    <source>
        <dbReference type="ARBA" id="ARBA00022737"/>
    </source>
</evidence>
<reference evidence="4 5" key="1">
    <citation type="submission" date="2018-02" db="EMBL/GenBank/DDBJ databases">
        <title>The genomes of Aspergillus section Nigri reveals drivers in fungal speciation.</title>
        <authorList>
            <consortium name="DOE Joint Genome Institute"/>
            <person name="Vesth T.C."/>
            <person name="Nybo J."/>
            <person name="Theobald S."/>
            <person name="Brandl J."/>
            <person name="Frisvad J.C."/>
            <person name="Nielsen K.F."/>
            <person name="Lyhne E.K."/>
            <person name="Kogle M.E."/>
            <person name="Kuo A."/>
            <person name="Riley R."/>
            <person name="Clum A."/>
            <person name="Nolan M."/>
            <person name="Lipzen A."/>
            <person name="Salamov A."/>
            <person name="Henrissat B."/>
            <person name="Wiebenga A."/>
            <person name="De vries R.P."/>
            <person name="Grigoriev I.V."/>
            <person name="Mortensen U.H."/>
            <person name="Andersen M.R."/>
            <person name="Baker S.E."/>
        </authorList>
    </citation>
    <scope>NUCLEOTIDE SEQUENCE [LARGE SCALE GENOMIC DNA]</scope>
    <source>
        <strain evidence="4 5">CBS 707.79</strain>
    </source>
</reference>